<feature type="binding site" evidence="11">
    <location>
        <position position="195"/>
    </location>
    <ligand>
        <name>Zn(2+)</name>
        <dbReference type="ChEBI" id="CHEBI:29105"/>
        <note>catalytic</note>
    </ligand>
</feature>
<dbReference type="Gene3D" id="1.10.390.10">
    <property type="entry name" value="Neutral Protease Domain 2"/>
    <property type="match status" value="1"/>
</dbReference>
<evidence type="ECO:0000256" key="10">
    <source>
        <dbReference type="PIRSR" id="PIRSR601842-1"/>
    </source>
</evidence>
<dbReference type="Pfam" id="PF02128">
    <property type="entry name" value="Peptidase_M36"/>
    <property type="match status" value="1"/>
</dbReference>
<keyword evidence="3 12" id="KW-0964">Secreted</keyword>
<gene>
    <name evidence="13" type="ORF">B0H17DRAFT_1266721</name>
</gene>
<dbReference type="PANTHER" id="PTHR33478">
    <property type="entry name" value="EXTRACELLULAR METALLOPROTEINASE MEP"/>
    <property type="match status" value="1"/>
</dbReference>
<organism evidence="13 14">
    <name type="scientific">Mycena rosella</name>
    <name type="common">Pink bonnet</name>
    <name type="synonym">Agaricus rosellus</name>
    <dbReference type="NCBI Taxonomy" id="1033263"/>
    <lineage>
        <taxon>Eukaryota</taxon>
        <taxon>Fungi</taxon>
        <taxon>Dikarya</taxon>
        <taxon>Basidiomycota</taxon>
        <taxon>Agaricomycotina</taxon>
        <taxon>Agaricomycetes</taxon>
        <taxon>Agaricomycetidae</taxon>
        <taxon>Agaricales</taxon>
        <taxon>Marasmiineae</taxon>
        <taxon>Mycenaceae</taxon>
        <taxon>Mycena</taxon>
    </lineage>
</organism>
<proteinExistence type="inferred from homology"/>
<evidence type="ECO:0000256" key="9">
    <source>
        <dbReference type="ARBA" id="ARBA00023145"/>
    </source>
</evidence>
<dbReference type="InterPro" id="IPR001842">
    <property type="entry name" value="Peptidase_M36"/>
</dbReference>
<evidence type="ECO:0000256" key="5">
    <source>
        <dbReference type="ARBA" id="ARBA00022723"/>
    </source>
</evidence>
<evidence type="ECO:0000256" key="1">
    <source>
        <dbReference type="ARBA" id="ARBA00004613"/>
    </source>
</evidence>
<comment type="similarity">
    <text evidence="2 12">Belongs to the peptidase M36 family.</text>
</comment>
<reference evidence="13" key="1">
    <citation type="submission" date="2023-03" db="EMBL/GenBank/DDBJ databases">
        <title>Massive genome expansion in bonnet fungi (Mycena s.s.) driven by repeated elements and novel gene families across ecological guilds.</title>
        <authorList>
            <consortium name="Lawrence Berkeley National Laboratory"/>
            <person name="Harder C.B."/>
            <person name="Miyauchi S."/>
            <person name="Viragh M."/>
            <person name="Kuo A."/>
            <person name="Thoen E."/>
            <person name="Andreopoulos B."/>
            <person name="Lu D."/>
            <person name="Skrede I."/>
            <person name="Drula E."/>
            <person name="Henrissat B."/>
            <person name="Morin E."/>
            <person name="Kohler A."/>
            <person name="Barry K."/>
            <person name="LaButti K."/>
            <person name="Morin E."/>
            <person name="Salamov A."/>
            <person name="Lipzen A."/>
            <person name="Mereny Z."/>
            <person name="Hegedus B."/>
            <person name="Baldrian P."/>
            <person name="Stursova M."/>
            <person name="Weitz H."/>
            <person name="Taylor A."/>
            <person name="Grigoriev I.V."/>
            <person name="Nagy L.G."/>
            <person name="Martin F."/>
            <person name="Kauserud H."/>
        </authorList>
    </citation>
    <scope>NUCLEOTIDE SEQUENCE</scope>
    <source>
        <strain evidence="13">CBHHK067</strain>
    </source>
</reference>
<evidence type="ECO:0000313" key="13">
    <source>
        <dbReference type="EMBL" id="KAJ7696992.1"/>
    </source>
</evidence>
<dbReference type="PANTHER" id="PTHR33478:SF1">
    <property type="entry name" value="EXTRACELLULAR METALLOPROTEINASE MEP"/>
    <property type="match status" value="1"/>
</dbReference>
<evidence type="ECO:0000256" key="4">
    <source>
        <dbReference type="ARBA" id="ARBA00022670"/>
    </source>
</evidence>
<keyword evidence="14" id="KW-1185">Reference proteome</keyword>
<protein>
    <recommendedName>
        <fullName evidence="12">Extracellular metalloproteinase</fullName>
        <ecNumber evidence="12">3.4.24.-</ecNumber>
    </recommendedName>
    <alternativeName>
        <fullName evidence="12">Fungalysin</fullName>
    </alternativeName>
</protein>
<dbReference type="GO" id="GO:0004222">
    <property type="term" value="F:metalloendopeptidase activity"/>
    <property type="evidence" value="ECO:0007669"/>
    <property type="project" value="InterPro"/>
</dbReference>
<accession>A0AAD7GIU1</accession>
<evidence type="ECO:0000256" key="11">
    <source>
        <dbReference type="PIRSR" id="PIRSR601842-2"/>
    </source>
</evidence>
<comment type="caution">
    <text evidence="13">The sequence shown here is derived from an EMBL/GenBank/DDBJ whole genome shotgun (WGS) entry which is preliminary data.</text>
</comment>
<dbReference type="PRINTS" id="PR00999">
    <property type="entry name" value="FUNGALYSIN"/>
</dbReference>
<comment type="cofactor">
    <cofactor evidence="11">
        <name>Zn(2+)</name>
        <dbReference type="ChEBI" id="CHEBI:29105"/>
    </cofactor>
    <text evidence="11">Binds 1 zinc ion per subunit.</text>
</comment>
<keyword evidence="4 12" id="KW-0645">Protease</keyword>
<dbReference type="Gene3D" id="3.10.170.10">
    <property type="match status" value="1"/>
</dbReference>
<dbReference type="GO" id="GO:0005615">
    <property type="term" value="C:extracellular space"/>
    <property type="evidence" value="ECO:0007669"/>
    <property type="project" value="InterPro"/>
</dbReference>
<keyword evidence="9 12" id="KW-0865">Zymogen</keyword>
<keyword evidence="6 12" id="KW-0378">Hydrolase</keyword>
<evidence type="ECO:0000256" key="2">
    <source>
        <dbReference type="ARBA" id="ARBA00006006"/>
    </source>
</evidence>
<comment type="subcellular location">
    <subcellularLocation>
        <location evidence="1 12">Secreted</location>
    </subcellularLocation>
</comment>
<sequence length="345" mass="37347">MWLLSCLITPNILEQYRALPIFKQDLTEGFEFIENPQDPISSPLGWHNDGTTATNDTSGNNALVYVDQDTTDTTVQSAPGLVFNNTQDPDVSPSVKMNLDAARINLFYILNTMHDIAYKYGFTEAAFNFQQTNIDGVGLGGDRVLASVQNSLGIDNAIMPISRHRQSCDFGEFLGKFPMRDGALENDIVSHETTHGITNGMTGGGTGRCLQIVESQGLGEGWSDAMADWTEQVAAPISDFTLGCYVDGGVPIRSKPYSTNSTVNPYTYSTLLELGEVHDIGEVWANMLHNVHAALVAAHGFSKTARTDPSGSEGNVVFLHLFIEALAFQPCQPDCDSVSPGLGNT</sequence>
<evidence type="ECO:0000256" key="8">
    <source>
        <dbReference type="ARBA" id="ARBA00023049"/>
    </source>
</evidence>
<keyword evidence="7 11" id="KW-0862">Zinc</keyword>
<dbReference type="GO" id="GO:0008270">
    <property type="term" value="F:zinc ion binding"/>
    <property type="evidence" value="ECO:0007669"/>
    <property type="project" value="InterPro"/>
</dbReference>
<dbReference type="GO" id="GO:0006508">
    <property type="term" value="P:proteolysis"/>
    <property type="evidence" value="ECO:0007669"/>
    <property type="project" value="UniProtKB-KW"/>
</dbReference>
<dbReference type="SUPFAM" id="SSF55486">
    <property type="entry name" value="Metalloproteases ('zincins'), catalytic domain"/>
    <property type="match status" value="1"/>
</dbReference>
<evidence type="ECO:0000256" key="6">
    <source>
        <dbReference type="ARBA" id="ARBA00022801"/>
    </source>
</evidence>
<feature type="binding site" evidence="11">
    <location>
        <position position="191"/>
    </location>
    <ligand>
        <name>Zn(2+)</name>
        <dbReference type="ChEBI" id="CHEBI:29105"/>
        <note>catalytic</note>
    </ligand>
</feature>
<dbReference type="InterPro" id="IPR027268">
    <property type="entry name" value="Peptidase_M4/M1_CTD_sf"/>
</dbReference>
<feature type="binding site" evidence="11">
    <location>
        <position position="220"/>
    </location>
    <ligand>
        <name>Zn(2+)</name>
        <dbReference type="ChEBI" id="CHEBI:29105"/>
        <note>catalytic</note>
    </ligand>
</feature>
<evidence type="ECO:0000313" key="14">
    <source>
        <dbReference type="Proteomes" id="UP001221757"/>
    </source>
</evidence>
<keyword evidence="5 11" id="KW-0479">Metal-binding</keyword>
<keyword evidence="8 12" id="KW-0482">Metalloprotease</keyword>
<dbReference type="EMBL" id="JARKIE010000032">
    <property type="protein sequence ID" value="KAJ7696992.1"/>
    <property type="molecule type" value="Genomic_DNA"/>
</dbReference>
<dbReference type="Proteomes" id="UP001221757">
    <property type="component" value="Unassembled WGS sequence"/>
</dbReference>
<evidence type="ECO:0000256" key="12">
    <source>
        <dbReference type="RuleBase" id="RU364017"/>
    </source>
</evidence>
<dbReference type="AlphaFoldDB" id="A0AAD7GIU1"/>
<dbReference type="InterPro" id="IPR050371">
    <property type="entry name" value="Fungal_virulence_M36"/>
</dbReference>
<feature type="active site" evidence="10">
    <location>
        <position position="192"/>
    </location>
</feature>
<evidence type="ECO:0000256" key="3">
    <source>
        <dbReference type="ARBA" id="ARBA00022525"/>
    </source>
</evidence>
<name>A0AAD7GIU1_MYCRO</name>
<evidence type="ECO:0000256" key="7">
    <source>
        <dbReference type="ARBA" id="ARBA00022833"/>
    </source>
</evidence>
<dbReference type="EC" id="3.4.24.-" evidence="12"/>